<keyword evidence="8" id="KW-1185">Reference proteome</keyword>
<accession>A0ABR0WS17</accession>
<evidence type="ECO:0000256" key="2">
    <source>
        <dbReference type="ARBA" id="ARBA00022771"/>
    </source>
</evidence>
<dbReference type="SMART" id="SM00249">
    <property type="entry name" value="PHD"/>
    <property type="match status" value="1"/>
</dbReference>
<dbReference type="CDD" id="cd15556">
    <property type="entry name" value="PHD_MMD1_like"/>
    <property type="match status" value="1"/>
</dbReference>
<organism evidence="7 8">
    <name type="scientific">Rehmannia glutinosa</name>
    <name type="common">Chinese foxglove</name>
    <dbReference type="NCBI Taxonomy" id="99300"/>
    <lineage>
        <taxon>Eukaryota</taxon>
        <taxon>Viridiplantae</taxon>
        <taxon>Streptophyta</taxon>
        <taxon>Embryophyta</taxon>
        <taxon>Tracheophyta</taxon>
        <taxon>Spermatophyta</taxon>
        <taxon>Magnoliopsida</taxon>
        <taxon>eudicotyledons</taxon>
        <taxon>Gunneridae</taxon>
        <taxon>Pentapetalae</taxon>
        <taxon>asterids</taxon>
        <taxon>lamiids</taxon>
        <taxon>Lamiales</taxon>
        <taxon>Orobanchaceae</taxon>
        <taxon>Rehmannieae</taxon>
        <taxon>Rehmannia</taxon>
    </lineage>
</organism>
<dbReference type="PANTHER" id="PTHR46201">
    <property type="entry name" value="PHD FINGER PROTEIN MALE MEIOCYTE DEATH 1-RELATED"/>
    <property type="match status" value="1"/>
</dbReference>
<dbReference type="PROSITE" id="PS01359">
    <property type="entry name" value="ZF_PHD_1"/>
    <property type="match status" value="1"/>
</dbReference>
<dbReference type="InterPro" id="IPR057765">
    <property type="entry name" value="MS1-like_ubiquitin"/>
</dbReference>
<dbReference type="Proteomes" id="UP001318860">
    <property type="component" value="Unassembled WGS sequence"/>
</dbReference>
<evidence type="ECO:0000259" key="6">
    <source>
        <dbReference type="SMART" id="SM00249"/>
    </source>
</evidence>
<keyword evidence="4" id="KW-0805">Transcription regulation</keyword>
<dbReference type="InterPro" id="IPR019786">
    <property type="entry name" value="Zinc_finger_PHD-type_CS"/>
</dbReference>
<evidence type="ECO:0000256" key="1">
    <source>
        <dbReference type="ARBA" id="ARBA00022723"/>
    </source>
</evidence>
<keyword evidence="2" id="KW-0863">Zinc-finger</keyword>
<dbReference type="InterPro" id="IPR013083">
    <property type="entry name" value="Znf_RING/FYVE/PHD"/>
</dbReference>
<evidence type="ECO:0000313" key="8">
    <source>
        <dbReference type="Proteomes" id="UP001318860"/>
    </source>
</evidence>
<evidence type="ECO:0000256" key="4">
    <source>
        <dbReference type="ARBA" id="ARBA00023015"/>
    </source>
</evidence>
<dbReference type="InterPro" id="IPR019787">
    <property type="entry name" value="Znf_PHD-finger"/>
</dbReference>
<sequence>MESHTKKNRPPPKFYGFHTFAEPGFPVSLSGAFRDNMRQFLQQCAEPEDYDIEGMPIWCTFLVYENRGTVLPLYTVEENVKHSDSPFCDYCRCAGGSKFICGREIMDLWDRICTTLHVRRISVEDLSRKHEMDLRLLYGVAYGHSWFGRWGYRFFHGSFGVKEHNYERAMDILSSLELDQVIDDFSLTKGCTLIKQMINRYRDMSDTNLVTIRDLFRFMLTLKTKPSTGKYSASSVMSRSLSRYRTTLQRCSLKLKTRLSLKNNCPLGKETPAKCRKFSNLAANLDSRWPVRRLEHVAEVIVEALKEKRARNNVGSCGMTRQEARDAARLHIGDTGLIDHVLKVMNNVIVGNYIIQRAVNRSTKILEYTIQDIKGGKEFSCSKIPDSIQVLIMGPGRSVSEDVVYLYRNVLVGYPESDSVKFAVQMVLHSKHFVKEWPFRDEDDDSLRFVCRLATSSGAECDEDTYCVTENLQVMEILGMEGVRDEEVLFGLIESGKEIWVRGCGLDLEKDLKYEGGAENWTVRCKCGARDDDGERMVACDICETWQHTRCGGIEDAEAVPRLFVCDSCCSSLAPEETRFGFTCNYDSYEAPVLLPNMLEVDMGMMYSE</sequence>
<keyword evidence="3" id="KW-0862">Zinc</keyword>
<feature type="domain" description="Zinc finger PHD-type" evidence="6">
    <location>
        <begin position="524"/>
        <end position="570"/>
    </location>
</feature>
<keyword evidence="5" id="KW-0804">Transcription</keyword>
<dbReference type="InterPro" id="IPR059080">
    <property type="entry name" value="WHD_PTC1"/>
</dbReference>
<name>A0ABR0WS17_REHGL</name>
<evidence type="ECO:0000256" key="3">
    <source>
        <dbReference type="ARBA" id="ARBA00022833"/>
    </source>
</evidence>
<gene>
    <name evidence="7" type="ORF">DH2020_015234</name>
</gene>
<reference evidence="7 8" key="1">
    <citation type="journal article" date="2021" name="Comput. Struct. Biotechnol. J.">
        <title>De novo genome assembly of the potent medicinal plant Rehmannia glutinosa using nanopore technology.</title>
        <authorList>
            <person name="Ma L."/>
            <person name="Dong C."/>
            <person name="Song C."/>
            <person name="Wang X."/>
            <person name="Zheng X."/>
            <person name="Niu Y."/>
            <person name="Chen S."/>
            <person name="Feng W."/>
        </authorList>
    </citation>
    <scope>NUCLEOTIDE SEQUENCE [LARGE SCALE GENOMIC DNA]</scope>
    <source>
        <strain evidence="7">DH-2019</strain>
    </source>
</reference>
<dbReference type="PANTHER" id="PTHR46201:SF9">
    <property type="entry name" value="PHD FINGER PROTEIN MALE MEIOCYTE DEATH 1"/>
    <property type="match status" value="1"/>
</dbReference>
<dbReference type="EMBL" id="JABTTQ020000008">
    <property type="protein sequence ID" value="KAK6150302.1"/>
    <property type="molecule type" value="Genomic_DNA"/>
</dbReference>
<dbReference type="Gene3D" id="3.30.40.10">
    <property type="entry name" value="Zinc/RING finger domain, C3HC4 (zinc finger)"/>
    <property type="match status" value="1"/>
</dbReference>
<keyword evidence="1" id="KW-0479">Metal-binding</keyword>
<dbReference type="InterPro" id="IPR011011">
    <property type="entry name" value="Znf_FYVE_PHD"/>
</dbReference>
<dbReference type="Pfam" id="PF25874">
    <property type="entry name" value="WHD_plant_repro"/>
    <property type="match status" value="1"/>
</dbReference>
<protein>
    <recommendedName>
        <fullName evidence="6">Zinc finger PHD-type domain-containing protein</fullName>
    </recommendedName>
</protein>
<comment type="caution">
    <text evidence="7">The sequence shown here is derived from an EMBL/GenBank/DDBJ whole genome shotgun (WGS) entry which is preliminary data.</text>
</comment>
<proteinExistence type="predicted"/>
<dbReference type="Pfam" id="PF00628">
    <property type="entry name" value="PHD"/>
    <property type="match status" value="1"/>
</dbReference>
<evidence type="ECO:0000256" key="5">
    <source>
        <dbReference type="ARBA" id="ARBA00023163"/>
    </source>
</evidence>
<evidence type="ECO:0000313" key="7">
    <source>
        <dbReference type="EMBL" id="KAK6150302.1"/>
    </source>
</evidence>
<dbReference type="SUPFAM" id="SSF57903">
    <property type="entry name" value="FYVE/PHD zinc finger"/>
    <property type="match status" value="1"/>
</dbReference>
<dbReference type="InterPro" id="IPR058054">
    <property type="entry name" value="Znf_MS1-like"/>
</dbReference>
<dbReference type="Pfam" id="PF25565">
    <property type="entry name" value="Ubiquitin_At1g33420"/>
    <property type="match status" value="1"/>
</dbReference>
<dbReference type="InterPro" id="IPR001965">
    <property type="entry name" value="Znf_PHD"/>
</dbReference>